<dbReference type="PANTHER" id="PTHR33659">
    <property type="entry name" value="PROTEIN, PUTATIVE-RELATED-RELATED"/>
    <property type="match status" value="1"/>
</dbReference>
<dbReference type="InParanoid" id="A0A2R6S224"/>
<dbReference type="AlphaFoldDB" id="A0A2R6S224"/>
<proteinExistence type="predicted"/>
<reference evidence="4" key="2">
    <citation type="journal article" date="2018" name="BMC Genomics">
        <title>A manually annotated Actinidia chinensis var. chinensis (kiwifruit) genome highlights the challenges associated with draft genomes and gene prediction in plants.</title>
        <authorList>
            <person name="Pilkington S.M."/>
            <person name="Crowhurst R."/>
            <person name="Hilario E."/>
            <person name="Nardozza S."/>
            <person name="Fraser L."/>
            <person name="Peng Y."/>
            <person name="Gunaseelan K."/>
            <person name="Simpson R."/>
            <person name="Tahir J."/>
            <person name="Deroles S.C."/>
            <person name="Templeton K."/>
            <person name="Luo Z."/>
            <person name="Davy M."/>
            <person name="Cheng C."/>
            <person name="McNeilage M."/>
            <person name="Scaglione D."/>
            <person name="Liu Y."/>
            <person name="Zhang Q."/>
            <person name="Datson P."/>
            <person name="De Silva N."/>
            <person name="Gardiner S.E."/>
            <person name="Bassett H."/>
            <person name="Chagne D."/>
            <person name="McCallum J."/>
            <person name="Dzierzon H."/>
            <person name="Deng C."/>
            <person name="Wang Y.Y."/>
            <person name="Barron L."/>
            <person name="Manako K."/>
            <person name="Bowen J."/>
            <person name="Foster T.M."/>
            <person name="Erridge Z.A."/>
            <person name="Tiffin H."/>
            <person name="Waite C.N."/>
            <person name="Davies K.M."/>
            <person name="Grierson E.P."/>
            <person name="Laing W.A."/>
            <person name="Kirk R."/>
            <person name="Chen X."/>
            <person name="Wood M."/>
            <person name="Montefiori M."/>
            <person name="Brummell D.A."/>
            <person name="Schwinn K.E."/>
            <person name="Catanach A."/>
            <person name="Fullerton C."/>
            <person name="Li D."/>
            <person name="Meiyalaghan S."/>
            <person name="Nieuwenhuizen N."/>
            <person name="Read N."/>
            <person name="Prakash R."/>
            <person name="Hunter D."/>
            <person name="Zhang H."/>
            <person name="McKenzie M."/>
            <person name="Knabel M."/>
            <person name="Harris A."/>
            <person name="Allan A.C."/>
            <person name="Gleave A."/>
            <person name="Chen A."/>
            <person name="Janssen B.J."/>
            <person name="Plunkett B."/>
            <person name="Ampomah-Dwamena C."/>
            <person name="Voogd C."/>
            <person name="Leif D."/>
            <person name="Lafferty D."/>
            <person name="Souleyre E.J.F."/>
            <person name="Varkonyi-Gasic E."/>
            <person name="Gambi F."/>
            <person name="Hanley J."/>
            <person name="Yao J.L."/>
            <person name="Cheung J."/>
            <person name="David K.M."/>
            <person name="Warren B."/>
            <person name="Marsh K."/>
            <person name="Snowden K.C."/>
            <person name="Lin-Wang K."/>
            <person name="Brian L."/>
            <person name="Martinez-Sanchez M."/>
            <person name="Wang M."/>
            <person name="Ileperuma N."/>
            <person name="Macnee N."/>
            <person name="Campin R."/>
            <person name="McAtee P."/>
            <person name="Drummond R.S.M."/>
            <person name="Espley R.V."/>
            <person name="Ireland H.S."/>
            <person name="Wu R."/>
            <person name="Atkinson R.G."/>
            <person name="Karunairetnam S."/>
            <person name="Bulley S."/>
            <person name="Chunkath S."/>
            <person name="Hanley Z."/>
            <person name="Storey R."/>
            <person name="Thrimawithana A.H."/>
            <person name="Thomson S."/>
            <person name="David C."/>
            <person name="Testolin R."/>
            <person name="Huang H."/>
            <person name="Hellens R.P."/>
            <person name="Schaffer R.J."/>
        </authorList>
    </citation>
    <scope>NUCLEOTIDE SEQUENCE [LARGE SCALE GENOMIC DNA]</scope>
    <source>
        <strain evidence="4">cv. Red5</strain>
    </source>
</reference>
<sequence>MAHFGTSSIQFLIAMAIALICALTVMAQDSSIAPSPAMDTGAGFALLAYGTLICSSLLFSLVALFLH</sequence>
<feature type="signal peptide" evidence="2">
    <location>
        <begin position="1"/>
        <end position="27"/>
    </location>
</feature>
<reference evidence="3 4" key="1">
    <citation type="submission" date="2017-07" db="EMBL/GenBank/DDBJ databases">
        <title>An improved, manually edited Actinidia chinensis var. chinensis (kiwifruit) genome highlights the challenges associated with draft genomes and gene prediction in plants.</title>
        <authorList>
            <person name="Pilkington S."/>
            <person name="Crowhurst R."/>
            <person name="Hilario E."/>
            <person name="Nardozza S."/>
            <person name="Fraser L."/>
            <person name="Peng Y."/>
            <person name="Gunaseelan K."/>
            <person name="Simpson R."/>
            <person name="Tahir J."/>
            <person name="Deroles S."/>
            <person name="Templeton K."/>
            <person name="Luo Z."/>
            <person name="Davy M."/>
            <person name="Cheng C."/>
            <person name="Mcneilage M."/>
            <person name="Scaglione D."/>
            <person name="Liu Y."/>
            <person name="Zhang Q."/>
            <person name="Datson P."/>
            <person name="De Silva N."/>
            <person name="Gardiner S."/>
            <person name="Bassett H."/>
            <person name="Chagne D."/>
            <person name="Mccallum J."/>
            <person name="Dzierzon H."/>
            <person name="Deng C."/>
            <person name="Wang Y.-Y."/>
            <person name="Barron N."/>
            <person name="Manako K."/>
            <person name="Bowen J."/>
            <person name="Foster T."/>
            <person name="Erridge Z."/>
            <person name="Tiffin H."/>
            <person name="Waite C."/>
            <person name="Davies K."/>
            <person name="Grierson E."/>
            <person name="Laing W."/>
            <person name="Kirk R."/>
            <person name="Chen X."/>
            <person name="Wood M."/>
            <person name="Montefiori M."/>
            <person name="Brummell D."/>
            <person name="Schwinn K."/>
            <person name="Catanach A."/>
            <person name="Fullerton C."/>
            <person name="Li D."/>
            <person name="Meiyalaghan S."/>
            <person name="Nieuwenhuizen N."/>
            <person name="Read N."/>
            <person name="Prakash R."/>
            <person name="Hunter D."/>
            <person name="Zhang H."/>
            <person name="Mckenzie M."/>
            <person name="Knabel M."/>
            <person name="Harris A."/>
            <person name="Allan A."/>
            <person name="Chen A."/>
            <person name="Janssen B."/>
            <person name="Plunkett B."/>
            <person name="Dwamena C."/>
            <person name="Voogd C."/>
            <person name="Leif D."/>
            <person name="Lafferty D."/>
            <person name="Souleyre E."/>
            <person name="Varkonyi-Gasic E."/>
            <person name="Gambi F."/>
            <person name="Hanley J."/>
            <person name="Yao J.-L."/>
            <person name="Cheung J."/>
            <person name="David K."/>
            <person name="Warren B."/>
            <person name="Marsh K."/>
            <person name="Snowden K."/>
            <person name="Lin-Wang K."/>
            <person name="Brian L."/>
            <person name="Martinez-Sanchez M."/>
            <person name="Wang M."/>
            <person name="Ileperuma N."/>
            <person name="Macnee N."/>
            <person name="Campin R."/>
            <person name="Mcatee P."/>
            <person name="Drummond R."/>
            <person name="Espley R."/>
            <person name="Ireland H."/>
            <person name="Wu R."/>
            <person name="Atkinson R."/>
            <person name="Karunairetnam S."/>
            <person name="Bulley S."/>
            <person name="Chunkath S."/>
            <person name="Hanley Z."/>
            <person name="Storey R."/>
            <person name="Thrimawithana A."/>
            <person name="Thomson S."/>
            <person name="David C."/>
            <person name="Testolin R."/>
        </authorList>
    </citation>
    <scope>NUCLEOTIDE SEQUENCE [LARGE SCALE GENOMIC DNA]</scope>
    <source>
        <strain evidence="4">cv. Red5</strain>
        <tissue evidence="3">Young leaf</tissue>
    </source>
</reference>
<dbReference type="Proteomes" id="UP000241394">
    <property type="component" value="Chromosome LG1"/>
</dbReference>
<keyword evidence="1" id="KW-0472">Membrane</keyword>
<gene>
    <name evidence="3" type="ORF">CEY00_Acc00836</name>
</gene>
<comment type="caution">
    <text evidence="3">The sequence shown here is derived from an EMBL/GenBank/DDBJ whole genome shotgun (WGS) entry which is preliminary data.</text>
</comment>
<evidence type="ECO:0000256" key="2">
    <source>
        <dbReference type="SAM" id="SignalP"/>
    </source>
</evidence>
<keyword evidence="2" id="KW-0732">Signal</keyword>
<name>A0A2R6S224_ACTCC</name>
<dbReference type="OMA" id="ICGVMAQ"/>
<feature type="transmembrane region" description="Helical" evidence="1">
    <location>
        <begin position="43"/>
        <end position="66"/>
    </location>
</feature>
<dbReference type="EMBL" id="NKQK01000001">
    <property type="protein sequence ID" value="PSS36326.1"/>
    <property type="molecule type" value="Genomic_DNA"/>
</dbReference>
<organism evidence="3 4">
    <name type="scientific">Actinidia chinensis var. chinensis</name>
    <name type="common">Chinese soft-hair kiwi</name>
    <dbReference type="NCBI Taxonomy" id="1590841"/>
    <lineage>
        <taxon>Eukaryota</taxon>
        <taxon>Viridiplantae</taxon>
        <taxon>Streptophyta</taxon>
        <taxon>Embryophyta</taxon>
        <taxon>Tracheophyta</taxon>
        <taxon>Spermatophyta</taxon>
        <taxon>Magnoliopsida</taxon>
        <taxon>eudicotyledons</taxon>
        <taxon>Gunneridae</taxon>
        <taxon>Pentapetalae</taxon>
        <taxon>asterids</taxon>
        <taxon>Ericales</taxon>
        <taxon>Actinidiaceae</taxon>
        <taxon>Actinidia</taxon>
    </lineage>
</organism>
<keyword evidence="1" id="KW-1133">Transmembrane helix</keyword>
<dbReference type="Gramene" id="PSS36326">
    <property type="protein sequence ID" value="PSS36326"/>
    <property type="gene ID" value="CEY00_Acc00836"/>
</dbReference>
<evidence type="ECO:0000256" key="1">
    <source>
        <dbReference type="SAM" id="Phobius"/>
    </source>
</evidence>
<evidence type="ECO:0000313" key="3">
    <source>
        <dbReference type="EMBL" id="PSS36326.1"/>
    </source>
</evidence>
<keyword evidence="1" id="KW-0812">Transmembrane</keyword>
<dbReference type="OrthoDB" id="851643at2759"/>
<accession>A0A2R6S224</accession>
<evidence type="ECO:0000313" key="4">
    <source>
        <dbReference type="Proteomes" id="UP000241394"/>
    </source>
</evidence>
<protein>
    <submittedName>
        <fullName evidence="3">Coronin-2A like</fullName>
    </submittedName>
</protein>
<keyword evidence="4" id="KW-1185">Reference proteome</keyword>
<feature type="chain" id="PRO_5015326525" evidence="2">
    <location>
        <begin position="28"/>
        <end position="67"/>
    </location>
</feature>
<dbReference type="PANTHER" id="PTHR33659:SF7">
    <property type="entry name" value="PROTEIN, PUTATIVE-RELATED"/>
    <property type="match status" value="1"/>
</dbReference>